<keyword evidence="2" id="KW-1185">Reference proteome</keyword>
<dbReference type="AlphaFoldDB" id="Q7U4W2"/>
<name>Q7U4W2_PARMW</name>
<evidence type="ECO:0000313" key="1">
    <source>
        <dbReference type="EMBL" id="CAE08466.1"/>
    </source>
</evidence>
<organism evidence="1 2">
    <name type="scientific">Parasynechococcus marenigrum (strain WH8102)</name>
    <dbReference type="NCBI Taxonomy" id="84588"/>
    <lineage>
        <taxon>Bacteria</taxon>
        <taxon>Bacillati</taxon>
        <taxon>Cyanobacteriota</taxon>
        <taxon>Cyanophyceae</taxon>
        <taxon>Synechococcales</taxon>
        <taxon>Prochlorococcaceae</taxon>
        <taxon>Parasynechococcus</taxon>
        <taxon>Parasynechococcus marenigrum</taxon>
    </lineage>
</organism>
<dbReference type="EMBL" id="BX569694">
    <property type="protein sequence ID" value="CAE08466.1"/>
    <property type="molecule type" value="Genomic_DNA"/>
</dbReference>
<accession>Q7U4W2</accession>
<evidence type="ECO:0000313" key="2">
    <source>
        <dbReference type="Proteomes" id="UP000001422"/>
    </source>
</evidence>
<dbReference type="eggNOG" id="ENOG5030TQX">
    <property type="taxonomic scope" value="Bacteria"/>
</dbReference>
<gene>
    <name evidence="1" type="ordered locus">SYNW1951</name>
</gene>
<dbReference type="KEGG" id="syw:SYNW1951"/>
<dbReference type="HOGENOM" id="CLU_186983_0_0_3"/>
<sequence>MTGLDLVAQSSPKGMLAVSPASVHGMLWLQTHFSKESWEALARGQAVFSQDCVDELLNDARSAGLKIDASTILS</sequence>
<dbReference type="Proteomes" id="UP000001422">
    <property type="component" value="Chromosome"/>
</dbReference>
<protein>
    <submittedName>
        <fullName evidence="1">Conserved hypothetical</fullName>
    </submittedName>
</protein>
<reference evidence="1 2" key="1">
    <citation type="journal article" date="2003" name="Nature">
        <title>The genome of a motile marine Synechococcus.</title>
        <authorList>
            <person name="Palenik B."/>
            <person name="Brahamsha B."/>
            <person name="Larimer F."/>
            <person name="Land M."/>
            <person name="Hauser L."/>
            <person name="Chain P."/>
            <person name="Lamerdin J."/>
            <person name="Regala W."/>
            <person name="Allen E.A."/>
            <person name="McCarren J."/>
            <person name="Paulsen I."/>
            <person name="Dufresne A."/>
            <person name="Partensky F."/>
            <person name="Webb E."/>
            <person name="Waterbury J."/>
        </authorList>
    </citation>
    <scope>NUCLEOTIDE SEQUENCE [LARGE SCALE GENOMIC DNA]</scope>
    <source>
        <strain evidence="1 2">WH8102</strain>
    </source>
</reference>
<proteinExistence type="predicted"/>